<dbReference type="Pfam" id="PF18018">
    <property type="entry name" value="DNA_pol_D_N"/>
    <property type="match status" value="1"/>
</dbReference>
<dbReference type="EMBL" id="BEYU01000025">
    <property type="protein sequence ID" value="GBG26842.1"/>
    <property type="molecule type" value="Genomic_DNA"/>
</dbReference>
<dbReference type="InterPro" id="IPR007185">
    <property type="entry name" value="DNA_pol_a/d/e_bsu"/>
</dbReference>
<dbReference type="GO" id="GO:0006271">
    <property type="term" value="P:DNA strand elongation involved in DNA replication"/>
    <property type="evidence" value="ECO:0007669"/>
    <property type="project" value="TreeGrafter"/>
</dbReference>
<proteinExistence type="inferred from homology"/>
<keyword evidence="4" id="KW-0539">Nucleus</keyword>
<dbReference type="PANTHER" id="PTHR10416:SF0">
    <property type="entry name" value="DNA POLYMERASE DELTA SUBUNIT 2"/>
    <property type="match status" value="1"/>
</dbReference>
<evidence type="ECO:0000256" key="4">
    <source>
        <dbReference type="ARBA" id="ARBA00023242"/>
    </source>
</evidence>
<evidence type="ECO:0000259" key="6">
    <source>
        <dbReference type="Pfam" id="PF18018"/>
    </source>
</evidence>
<dbReference type="AlphaFoldDB" id="A0A2R5G712"/>
<organism evidence="7 8">
    <name type="scientific">Hondaea fermentalgiana</name>
    <dbReference type="NCBI Taxonomy" id="2315210"/>
    <lineage>
        <taxon>Eukaryota</taxon>
        <taxon>Sar</taxon>
        <taxon>Stramenopiles</taxon>
        <taxon>Bigyra</taxon>
        <taxon>Labyrinthulomycetes</taxon>
        <taxon>Thraustochytrida</taxon>
        <taxon>Thraustochytriidae</taxon>
        <taxon>Hondaea</taxon>
    </lineage>
</organism>
<evidence type="ECO:0000256" key="1">
    <source>
        <dbReference type="ARBA" id="ARBA00004123"/>
    </source>
</evidence>
<comment type="similarity">
    <text evidence="2">Belongs to the DNA polymerase delta/II small subunit family.</text>
</comment>
<name>A0A2R5G712_9STRA</name>
<reference evidence="7 8" key="1">
    <citation type="submission" date="2017-12" db="EMBL/GenBank/DDBJ databases">
        <title>Sequencing, de novo assembly and annotation of complete genome of a new Thraustochytrid species, strain FCC1311.</title>
        <authorList>
            <person name="Sedici K."/>
            <person name="Godart F."/>
            <person name="Aiese Cigliano R."/>
            <person name="Sanseverino W."/>
            <person name="Barakat M."/>
            <person name="Ortet P."/>
            <person name="Marechal E."/>
            <person name="Cagnac O."/>
            <person name="Amato A."/>
        </authorList>
    </citation>
    <scope>NUCLEOTIDE SEQUENCE [LARGE SCALE GENOMIC DNA]</scope>
</reference>
<dbReference type="InParanoid" id="A0A2R5G712"/>
<keyword evidence="8" id="KW-1185">Reference proteome</keyword>
<gene>
    <name evidence="7" type="ORF">FCC1311_030642</name>
</gene>
<evidence type="ECO:0000256" key="3">
    <source>
        <dbReference type="ARBA" id="ARBA00022705"/>
    </source>
</evidence>
<dbReference type="PANTHER" id="PTHR10416">
    <property type="entry name" value="DNA POLYMERASE DELTA SUBUNIT 2"/>
    <property type="match status" value="1"/>
</dbReference>
<comment type="caution">
    <text evidence="7">The sequence shown here is derived from an EMBL/GenBank/DDBJ whole genome shotgun (WGS) entry which is preliminary data.</text>
</comment>
<dbReference type="CDD" id="cd07387">
    <property type="entry name" value="MPP_PolD2_C"/>
    <property type="match status" value="1"/>
</dbReference>
<evidence type="ECO:0000313" key="7">
    <source>
        <dbReference type="EMBL" id="GBG26842.1"/>
    </source>
</evidence>
<evidence type="ECO:0000259" key="5">
    <source>
        <dbReference type="Pfam" id="PF04042"/>
    </source>
</evidence>
<dbReference type="OrthoDB" id="3763at2759"/>
<sequence>MATTAAKVPQALQQRAAMEVDEGEDQAARDTLERAASQCSYSHARFVLPRVRKFTAQYSHVYQKRMTALKPIVKRECQKLWGKDIAFVDRVIDLQASRPTCVLVGTLYKLQQLKPSVLDEFASEFDGKDEKKVIDNFCSDDDEFVLEDESGRVNLIGLDKMLVDSLVSGLVVGLQGRLDEDGSFLVARYCFPGHAPQPERPVPRAKRQRFLMLVSGLRLGAGFDPLPFQTLTEYICGQIGSSADQTLESEIVRVVLAGGAVDLPADEKRSESDAIDMAVGGASVKTQRSGKSRETNKLVEPIRQLDCALAEIASSISVDVIPGPTDPVQVTMPQQPLHKCLFPHAGRFKSSFKLVTNPFECTLDEDTLILGHGGQPVQDMLRYTRNRSGLDLMEETLQWRHIAPTAPDTLACYPLTTVDPFVMQERPHLYFCGNQPAFEDRLVHSLHGGFTRVVSVPEFATTGQVVLVDLSSEYLDCTTIQFDGLDDDNDGEA</sequence>
<dbReference type="Gene3D" id="3.60.21.50">
    <property type="match status" value="1"/>
</dbReference>
<dbReference type="Pfam" id="PF04042">
    <property type="entry name" value="DNA_pol_E_B"/>
    <property type="match status" value="1"/>
</dbReference>
<dbReference type="InterPro" id="IPR041863">
    <property type="entry name" value="PolD2_C"/>
</dbReference>
<evidence type="ECO:0000313" key="8">
    <source>
        <dbReference type="Proteomes" id="UP000241890"/>
    </source>
</evidence>
<protein>
    <submittedName>
        <fullName evidence="7">DNA polymerase delta subunit 2</fullName>
    </submittedName>
</protein>
<dbReference type="InterPro" id="IPR024826">
    <property type="entry name" value="DNA_pol_delta/II_ssu"/>
</dbReference>
<keyword evidence="3" id="KW-0235">DNA replication</keyword>
<dbReference type="GO" id="GO:0043625">
    <property type="term" value="C:delta DNA polymerase complex"/>
    <property type="evidence" value="ECO:0007669"/>
    <property type="project" value="TreeGrafter"/>
</dbReference>
<dbReference type="InterPro" id="IPR040663">
    <property type="entry name" value="DNA_pol_D_N"/>
</dbReference>
<dbReference type="FunCoup" id="A0A2R5G712">
    <property type="interactions" value="237"/>
</dbReference>
<dbReference type="GO" id="GO:0003677">
    <property type="term" value="F:DNA binding"/>
    <property type="evidence" value="ECO:0007669"/>
    <property type="project" value="InterPro"/>
</dbReference>
<feature type="domain" description="DNA polymerase delta subunit OB-fold" evidence="6">
    <location>
        <begin position="57"/>
        <end position="188"/>
    </location>
</feature>
<dbReference type="Gene3D" id="2.40.50.430">
    <property type="match status" value="1"/>
</dbReference>
<dbReference type="Proteomes" id="UP000241890">
    <property type="component" value="Unassembled WGS sequence"/>
</dbReference>
<comment type="subcellular location">
    <subcellularLocation>
        <location evidence="1">Nucleus</location>
    </subcellularLocation>
</comment>
<feature type="domain" description="DNA polymerase alpha/delta/epsilon subunit B" evidence="5">
    <location>
        <begin position="212"/>
        <end position="438"/>
    </location>
</feature>
<accession>A0A2R5G712</accession>
<evidence type="ECO:0000256" key="2">
    <source>
        <dbReference type="ARBA" id="ARBA00006035"/>
    </source>
</evidence>